<proteinExistence type="predicted"/>
<dbReference type="EMBL" id="JBHTKJ010000051">
    <property type="protein sequence ID" value="MFD1039872.1"/>
    <property type="molecule type" value="Genomic_DNA"/>
</dbReference>
<evidence type="ECO:0000256" key="2">
    <source>
        <dbReference type="SAM" id="Phobius"/>
    </source>
</evidence>
<dbReference type="PANTHER" id="PTHR40027">
    <property type="entry name" value="CELL DIVISION PROTEIN DIVIC"/>
    <property type="match status" value="1"/>
</dbReference>
<organism evidence="3 4">
    <name type="scientific">Virgibacillus byunsanensis</name>
    <dbReference type="NCBI Taxonomy" id="570945"/>
    <lineage>
        <taxon>Bacteria</taxon>
        <taxon>Bacillati</taxon>
        <taxon>Bacillota</taxon>
        <taxon>Bacilli</taxon>
        <taxon>Bacillales</taxon>
        <taxon>Bacillaceae</taxon>
        <taxon>Virgibacillus</taxon>
    </lineage>
</organism>
<feature type="coiled-coil region" evidence="1">
    <location>
        <begin position="62"/>
        <end position="96"/>
    </location>
</feature>
<evidence type="ECO:0000313" key="3">
    <source>
        <dbReference type="EMBL" id="MFD1039872.1"/>
    </source>
</evidence>
<dbReference type="Proteomes" id="UP001597040">
    <property type="component" value="Unassembled WGS sequence"/>
</dbReference>
<dbReference type="InterPro" id="IPR007060">
    <property type="entry name" value="FtsL/DivIC"/>
</dbReference>
<dbReference type="Pfam" id="PF04977">
    <property type="entry name" value="DivIC"/>
    <property type="match status" value="1"/>
</dbReference>
<keyword evidence="2" id="KW-1133">Transmembrane helix</keyword>
<accession>A0ABW3LNE0</accession>
<evidence type="ECO:0000256" key="1">
    <source>
        <dbReference type="SAM" id="Coils"/>
    </source>
</evidence>
<name>A0ABW3LNE0_9BACI</name>
<evidence type="ECO:0000313" key="4">
    <source>
        <dbReference type="Proteomes" id="UP001597040"/>
    </source>
</evidence>
<comment type="caution">
    <text evidence="3">The sequence shown here is derived from an EMBL/GenBank/DDBJ whole genome shotgun (WGS) entry which is preliminary data.</text>
</comment>
<feature type="transmembrane region" description="Helical" evidence="2">
    <location>
        <begin position="37"/>
        <end position="56"/>
    </location>
</feature>
<dbReference type="InterPro" id="IPR039076">
    <property type="entry name" value="DivIC"/>
</dbReference>
<keyword evidence="2" id="KW-0472">Membrane</keyword>
<sequence length="126" mass="15365">MSKREKTVTRLDSNYMQQYDTYLERQRKKKQRLFRRLVLFSILVMITIGSMAAYHIKQRTLQSEKADQYEQLQEEYTSLKEEEENLREEINLLNNEDYVLEIARTNYFFSKEGELIFKMPDEKPSY</sequence>
<dbReference type="RefSeq" id="WP_390363529.1">
    <property type="nucleotide sequence ID" value="NZ_JBHTKJ010000051.1"/>
</dbReference>
<reference evidence="4" key="1">
    <citation type="journal article" date="2019" name="Int. J. Syst. Evol. Microbiol.">
        <title>The Global Catalogue of Microorganisms (GCM) 10K type strain sequencing project: providing services to taxonomists for standard genome sequencing and annotation.</title>
        <authorList>
            <consortium name="The Broad Institute Genomics Platform"/>
            <consortium name="The Broad Institute Genome Sequencing Center for Infectious Disease"/>
            <person name="Wu L."/>
            <person name="Ma J."/>
        </authorList>
    </citation>
    <scope>NUCLEOTIDE SEQUENCE [LARGE SCALE GENOMIC DNA]</scope>
    <source>
        <strain evidence="4">CCUG 56754</strain>
    </source>
</reference>
<keyword evidence="4" id="KW-1185">Reference proteome</keyword>
<gene>
    <name evidence="3" type="ORF">ACFQ3N_15965</name>
</gene>
<dbReference type="PANTHER" id="PTHR40027:SF1">
    <property type="entry name" value="CELL DIVISION PROTEIN DIVIC"/>
    <property type="match status" value="1"/>
</dbReference>
<protein>
    <submittedName>
        <fullName evidence="3">Septum formation initiator family protein</fullName>
    </submittedName>
</protein>
<keyword evidence="2" id="KW-0812">Transmembrane</keyword>
<keyword evidence="1" id="KW-0175">Coiled coil</keyword>